<keyword evidence="5 7" id="KW-1133">Transmembrane helix</keyword>
<dbReference type="Proteomes" id="UP000777784">
    <property type="component" value="Unassembled WGS sequence"/>
</dbReference>
<protein>
    <submittedName>
        <fullName evidence="8">DoxX family protein</fullName>
    </submittedName>
</protein>
<comment type="similarity">
    <text evidence="2">Belongs to the DoxX family.</text>
</comment>
<organism evidence="8 9">
    <name type="scientific">Eiseniibacteriota bacterium</name>
    <dbReference type="NCBI Taxonomy" id="2212470"/>
    <lineage>
        <taxon>Bacteria</taxon>
        <taxon>Candidatus Eiseniibacteriota</taxon>
    </lineage>
</organism>
<keyword evidence="4 7" id="KW-0812">Transmembrane</keyword>
<dbReference type="PANTHER" id="PTHR33452:SF1">
    <property type="entry name" value="INNER MEMBRANE PROTEIN YPHA-RELATED"/>
    <property type="match status" value="1"/>
</dbReference>
<dbReference type="InterPro" id="IPR051907">
    <property type="entry name" value="DoxX-like_oxidoreductase"/>
</dbReference>
<evidence type="ECO:0000256" key="1">
    <source>
        <dbReference type="ARBA" id="ARBA00004651"/>
    </source>
</evidence>
<proteinExistence type="inferred from homology"/>
<comment type="subcellular location">
    <subcellularLocation>
        <location evidence="1">Cell membrane</location>
        <topology evidence="1">Multi-pass membrane protein</topology>
    </subcellularLocation>
</comment>
<dbReference type="AlphaFoldDB" id="A0A948RWK9"/>
<dbReference type="EMBL" id="JAHJDP010000039">
    <property type="protein sequence ID" value="MBU2690872.1"/>
    <property type="molecule type" value="Genomic_DNA"/>
</dbReference>
<comment type="caution">
    <text evidence="8">The sequence shown here is derived from an EMBL/GenBank/DDBJ whole genome shotgun (WGS) entry which is preliminary data.</text>
</comment>
<dbReference type="Pfam" id="PF07681">
    <property type="entry name" value="DoxX"/>
    <property type="match status" value="1"/>
</dbReference>
<evidence type="ECO:0000256" key="6">
    <source>
        <dbReference type="ARBA" id="ARBA00023136"/>
    </source>
</evidence>
<evidence type="ECO:0000256" key="5">
    <source>
        <dbReference type="ARBA" id="ARBA00022989"/>
    </source>
</evidence>
<gene>
    <name evidence="8" type="ORF">KJ970_08065</name>
</gene>
<evidence type="ECO:0000256" key="7">
    <source>
        <dbReference type="SAM" id="Phobius"/>
    </source>
</evidence>
<evidence type="ECO:0000256" key="3">
    <source>
        <dbReference type="ARBA" id="ARBA00022475"/>
    </source>
</evidence>
<accession>A0A948RWK9</accession>
<feature type="transmembrane region" description="Helical" evidence="7">
    <location>
        <begin position="20"/>
        <end position="37"/>
    </location>
</feature>
<name>A0A948RWK9_UNCEI</name>
<feature type="transmembrane region" description="Helical" evidence="7">
    <location>
        <begin position="78"/>
        <end position="102"/>
    </location>
</feature>
<dbReference type="InterPro" id="IPR032808">
    <property type="entry name" value="DoxX"/>
</dbReference>
<feature type="transmembrane region" description="Helical" evidence="7">
    <location>
        <begin position="122"/>
        <end position="142"/>
    </location>
</feature>
<sequence length="150" mass="15917">MSLSKKLLSNKPIQRDIGLLIIRIGIGLTVMTLHGYGKIKGGPGLWDNLGGAMSQFGITFAPKFWGFMAAFSEFGGSALLILGLFFRPAAGLLAFTMLIAVLRHLSIPAGEQGAGWSGASHAMELLVVYLGLLFAGSGRYAIGTLFNKKD</sequence>
<dbReference type="GO" id="GO:0005886">
    <property type="term" value="C:plasma membrane"/>
    <property type="evidence" value="ECO:0007669"/>
    <property type="project" value="UniProtKB-SubCell"/>
</dbReference>
<evidence type="ECO:0000313" key="9">
    <source>
        <dbReference type="Proteomes" id="UP000777784"/>
    </source>
</evidence>
<reference evidence="8" key="1">
    <citation type="submission" date="2021-05" db="EMBL/GenBank/DDBJ databases">
        <title>Energy efficiency and biological interactions define the core microbiome of deep oligotrophic groundwater.</title>
        <authorList>
            <person name="Mehrshad M."/>
            <person name="Lopez-Fernandez M."/>
            <person name="Bell E."/>
            <person name="Bernier-Latmani R."/>
            <person name="Bertilsson S."/>
            <person name="Dopson M."/>
        </authorList>
    </citation>
    <scope>NUCLEOTIDE SEQUENCE</scope>
    <source>
        <strain evidence="8">Modern_marine.mb.64</strain>
    </source>
</reference>
<evidence type="ECO:0000256" key="4">
    <source>
        <dbReference type="ARBA" id="ARBA00022692"/>
    </source>
</evidence>
<evidence type="ECO:0000313" key="8">
    <source>
        <dbReference type="EMBL" id="MBU2690872.1"/>
    </source>
</evidence>
<evidence type="ECO:0000256" key="2">
    <source>
        <dbReference type="ARBA" id="ARBA00006679"/>
    </source>
</evidence>
<keyword evidence="3" id="KW-1003">Cell membrane</keyword>
<dbReference type="PANTHER" id="PTHR33452">
    <property type="entry name" value="OXIDOREDUCTASE CATD-RELATED"/>
    <property type="match status" value="1"/>
</dbReference>
<keyword evidence="6 7" id="KW-0472">Membrane</keyword>